<evidence type="ECO:0000313" key="4">
    <source>
        <dbReference type="EMBL" id="GED66329.1"/>
    </source>
</evidence>
<reference evidence="5" key="2">
    <citation type="submission" date="2015-07" db="EMBL/GenBank/DDBJ databases">
        <title>MeaNS - Measles Nucleotide Surveillance Program.</title>
        <authorList>
            <person name="Tran T."/>
            <person name="Druce J."/>
        </authorList>
    </citation>
    <scope>NUCLEOTIDE SEQUENCE</scope>
    <source>
        <strain evidence="5">DSM 9887</strain>
    </source>
</reference>
<gene>
    <name evidence="4" type="primary">ykoQ</name>
    <name evidence="5" type="ORF">ADS79_21545</name>
    <name evidence="4" type="ORF">BRE01_00310</name>
</gene>
<evidence type="ECO:0000313" key="6">
    <source>
        <dbReference type="Proteomes" id="UP000036834"/>
    </source>
</evidence>
<dbReference type="InterPro" id="IPR004843">
    <property type="entry name" value="Calcineurin-like_PHP"/>
</dbReference>
<evidence type="ECO:0000313" key="5">
    <source>
        <dbReference type="EMBL" id="KNB71386.1"/>
    </source>
</evidence>
<dbReference type="Pfam" id="PF00149">
    <property type="entry name" value="Metallophos"/>
    <property type="match status" value="1"/>
</dbReference>
<keyword evidence="1" id="KW-0479">Metal-binding</keyword>
<accession>A0A0K9YRT9</accession>
<dbReference type="STRING" id="54915.ADS79_21545"/>
<dbReference type="PANTHER" id="PTHR31302:SF31">
    <property type="entry name" value="PHOSPHODIESTERASE YAEI"/>
    <property type="match status" value="1"/>
</dbReference>
<comment type="caution">
    <text evidence="5">The sequence shown here is derived from an EMBL/GenBank/DDBJ whole genome shotgun (WGS) entry which is preliminary data.</text>
</comment>
<dbReference type="Proteomes" id="UP000036834">
    <property type="component" value="Unassembled WGS sequence"/>
</dbReference>
<reference evidence="6" key="1">
    <citation type="submission" date="2015-07" db="EMBL/GenBank/DDBJ databases">
        <title>Genome sequencing project for genomic taxonomy and phylogenomics of Bacillus-like bacteria.</title>
        <authorList>
            <person name="Liu B."/>
            <person name="Wang J."/>
            <person name="Zhu Y."/>
            <person name="Liu G."/>
            <person name="Chen Q."/>
            <person name="Chen Z."/>
            <person name="Lan J."/>
            <person name="Che J."/>
            <person name="Ge C."/>
            <person name="Shi H."/>
            <person name="Pan Z."/>
            <person name="Liu X."/>
        </authorList>
    </citation>
    <scope>NUCLEOTIDE SEQUENCE [LARGE SCALE GENOMIC DNA]</scope>
    <source>
        <strain evidence="6">DSM 9887</strain>
    </source>
</reference>
<sequence length="302" mass="33608">MTWILLAVAVALLLIRAYRNTFDVHTQFVTIPLQKSARMKDTSGWEALSVLHLSDLHMENLSVDADHIVEKFSDQPIDLIAITGDLLDRQKNIPKAVAYVQTVMLLRPALGTFVVFGNHDYVLKASKLRELKLALEQLGCRVLVNEHETVSHHGQPLHIIGVDDFATGRSKLAKSFQHVPEAGARLVLTHDPNVVLQMKEYTYDYLLSGHFHGGQIHWPRPFHLAKMGQLPKLNMVKGLHEMDGRPFYISEGLGQTGVNIRLRSRPELTLHTLIGASTPTARFESASGAPVLQESAATLALE</sequence>
<dbReference type="RefSeq" id="WP_049740422.1">
    <property type="nucleotide sequence ID" value="NZ_BJON01000002.1"/>
</dbReference>
<dbReference type="AlphaFoldDB" id="A0A0K9YRT9"/>
<keyword evidence="7" id="KW-1185">Reference proteome</keyword>
<name>A0A0K9YRT9_9BACL</name>
<dbReference type="GO" id="GO:0016020">
    <property type="term" value="C:membrane"/>
    <property type="evidence" value="ECO:0007669"/>
    <property type="project" value="GOC"/>
</dbReference>
<keyword evidence="2" id="KW-0378">Hydrolase</keyword>
<evidence type="ECO:0000313" key="7">
    <source>
        <dbReference type="Proteomes" id="UP000319578"/>
    </source>
</evidence>
<dbReference type="PATRIC" id="fig|54915.3.peg.3443"/>
<protein>
    <submittedName>
        <fullName evidence="4 5">Metallophosphoesterase</fullName>
    </submittedName>
</protein>
<dbReference type="GO" id="GO:0008758">
    <property type="term" value="F:UDP-2,3-diacylglucosamine hydrolase activity"/>
    <property type="evidence" value="ECO:0007669"/>
    <property type="project" value="TreeGrafter"/>
</dbReference>
<dbReference type="EMBL" id="LGIQ01000009">
    <property type="protein sequence ID" value="KNB71386.1"/>
    <property type="molecule type" value="Genomic_DNA"/>
</dbReference>
<dbReference type="EMBL" id="BJON01000002">
    <property type="protein sequence ID" value="GED66329.1"/>
    <property type="molecule type" value="Genomic_DNA"/>
</dbReference>
<proteinExistence type="predicted"/>
<organism evidence="5 6">
    <name type="scientific">Brevibacillus reuszeri</name>
    <dbReference type="NCBI Taxonomy" id="54915"/>
    <lineage>
        <taxon>Bacteria</taxon>
        <taxon>Bacillati</taxon>
        <taxon>Bacillota</taxon>
        <taxon>Bacilli</taxon>
        <taxon>Bacillales</taxon>
        <taxon>Paenibacillaceae</taxon>
        <taxon>Brevibacillus</taxon>
    </lineage>
</organism>
<dbReference type="InterPro" id="IPR051158">
    <property type="entry name" value="Metallophosphoesterase_sf"/>
</dbReference>
<evidence type="ECO:0000256" key="2">
    <source>
        <dbReference type="ARBA" id="ARBA00022801"/>
    </source>
</evidence>
<dbReference type="PANTHER" id="PTHR31302">
    <property type="entry name" value="TRANSMEMBRANE PROTEIN WITH METALLOPHOSPHOESTERASE DOMAIN-RELATED"/>
    <property type="match status" value="1"/>
</dbReference>
<dbReference type="Proteomes" id="UP000319578">
    <property type="component" value="Unassembled WGS sequence"/>
</dbReference>
<evidence type="ECO:0000256" key="1">
    <source>
        <dbReference type="ARBA" id="ARBA00022723"/>
    </source>
</evidence>
<evidence type="ECO:0000259" key="3">
    <source>
        <dbReference type="Pfam" id="PF00149"/>
    </source>
</evidence>
<dbReference type="GO" id="GO:0046872">
    <property type="term" value="F:metal ion binding"/>
    <property type="evidence" value="ECO:0007669"/>
    <property type="project" value="UniProtKB-KW"/>
</dbReference>
<dbReference type="GO" id="GO:0009245">
    <property type="term" value="P:lipid A biosynthetic process"/>
    <property type="evidence" value="ECO:0007669"/>
    <property type="project" value="TreeGrafter"/>
</dbReference>
<reference evidence="4 7" key="3">
    <citation type="submission" date="2019-06" db="EMBL/GenBank/DDBJ databases">
        <title>Whole genome shotgun sequence of Brevibacillus reuszeri NBRC 15719.</title>
        <authorList>
            <person name="Hosoyama A."/>
            <person name="Uohara A."/>
            <person name="Ohji S."/>
            <person name="Ichikawa N."/>
        </authorList>
    </citation>
    <scope>NUCLEOTIDE SEQUENCE [LARGE SCALE GENOMIC DNA]</scope>
    <source>
        <strain evidence="4 7">NBRC 15719</strain>
    </source>
</reference>
<dbReference type="InterPro" id="IPR029052">
    <property type="entry name" value="Metallo-depent_PP-like"/>
</dbReference>
<dbReference type="Gene3D" id="3.60.21.10">
    <property type="match status" value="1"/>
</dbReference>
<dbReference type="SUPFAM" id="SSF56300">
    <property type="entry name" value="Metallo-dependent phosphatases"/>
    <property type="match status" value="1"/>
</dbReference>
<feature type="domain" description="Calcineurin-like phosphoesterase" evidence="3">
    <location>
        <begin position="49"/>
        <end position="213"/>
    </location>
</feature>
<dbReference type="OrthoDB" id="9780884at2"/>